<dbReference type="Gene3D" id="3.40.50.720">
    <property type="entry name" value="NAD(P)-binding Rossmann-like Domain"/>
    <property type="match status" value="1"/>
</dbReference>
<comment type="caution">
    <text evidence="4">The sequence shown here is derived from an EMBL/GenBank/DDBJ whole genome shotgun (WGS) entry which is preliminary data.</text>
</comment>
<evidence type="ECO:0000313" key="5">
    <source>
        <dbReference type="Proteomes" id="UP001059596"/>
    </source>
</evidence>
<name>A0A9P9YDX9_9MUSC</name>
<evidence type="ECO:0000256" key="2">
    <source>
        <dbReference type="ARBA" id="ARBA00023002"/>
    </source>
</evidence>
<keyword evidence="5" id="KW-1185">Reference proteome</keyword>
<proteinExistence type="inferred from homology"/>
<sequence length="297" mass="32467">MQVGRQKKSSCRSGRHRTPAVPFFFISHYSRWKTKSKIKIIKKTTTMDRWLNRVAVVTGASSGIGAACCKDLVAKGLVVVGLARREERLSQLKASLPADQAGRFHGRKCDVSQEQEVIDTFAWIDATLGGADVLVNNAGIVRAGVGITKEGNAADLRAILDTNVLGVSWCTREAFKSLQKRNVDDGHVLIVNSVAGHRVPNIPGFTMGMYSPSKHAITALTEVLRQEFQNSKTRTKITSISPGAVDTEIVDKEALIHFPDLPMLRSEDVADAVSYCIQTPPNVQIHELIIKPIGETI</sequence>
<evidence type="ECO:0008006" key="6">
    <source>
        <dbReference type="Google" id="ProtNLM"/>
    </source>
</evidence>
<dbReference type="PANTHER" id="PTHR43115:SF4">
    <property type="entry name" value="DEHYDROGENASE_REDUCTASE SDR FAMILY MEMBER 11"/>
    <property type="match status" value="1"/>
</dbReference>
<keyword evidence="2" id="KW-0560">Oxidoreductase</keyword>
<gene>
    <name evidence="4" type="ORF">M5D96_012427</name>
</gene>
<evidence type="ECO:0000313" key="4">
    <source>
        <dbReference type="EMBL" id="KAI8034763.1"/>
    </source>
</evidence>
<dbReference type="InterPro" id="IPR036291">
    <property type="entry name" value="NAD(P)-bd_dom_sf"/>
</dbReference>
<dbReference type="GO" id="GO:0016616">
    <property type="term" value="F:oxidoreductase activity, acting on the CH-OH group of donors, NAD or NADP as acceptor"/>
    <property type="evidence" value="ECO:0007669"/>
    <property type="project" value="UniProtKB-ARBA"/>
</dbReference>
<protein>
    <recommendedName>
        <fullName evidence="6">Farnesol dehydrogenase</fullName>
    </recommendedName>
</protein>
<dbReference type="SUPFAM" id="SSF51735">
    <property type="entry name" value="NAD(P)-binding Rossmann-fold domains"/>
    <property type="match status" value="1"/>
</dbReference>
<dbReference type="Pfam" id="PF00106">
    <property type="entry name" value="adh_short"/>
    <property type="match status" value="1"/>
</dbReference>
<accession>A0A9P9YDX9</accession>
<dbReference type="PRINTS" id="PR00081">
    <property type="entry name" value="GDHRDH"/>
</dbReference>
<dbReference type="Proteomes" id="UP001059596">
    <property type="component" value="Unassembled WGS sequence"/>
</dbReference>
<dbReference type="AlphaFoldDB" id="A0A9P9YDX9"/>
<organism evidence="4 5">
    <name type="scientific">Drosophila gunungcola</name>
    <name type="common">fruit fly</name>
    <dbReference type="NCBI Taxonomy" id="103775"/>
    <lineage>
        <taxon>Eukaryota</taxon>
        <taxon>Metazoa</taxon>
        <taxon>Ecdysozoa</taxon>
        <taxon>Arthropoda</taxon>
        <taxon>Hexapoda</taxon>
        <taxon>Insecta</taxon>
        <taxon>Pterygota</taxon>
        <taxon>Neoptera</taxon>
        <taxon>Endopterygota</taxon>
        <taxon>Diptera</taxon>
        <taxon>Brachycera</taxon>
        <taxon>Muscomorpha</taxon>
        <taxon>Ephydroidea</taxon>
        <taxon>Drosophilidae</taxon>
        <taxon>Drosophila</taxon>
        <taxon>Sophophora</taxon>
    </lineage>
</organism>
<dbReference type="EMBL" id="JAMKOV010000058">
    <property type="protein sequence ID" value="KAI8034763.1"/>
    <property type="molecule type" value="Genomic_DNA"/>
</dbReference>
<dbReference type="InterPro" id="IPR002347">
    <property type="entry name" value="SDR_fam"/>
</dbReference>
<comment type="similarity">
    <text evidence="1 3">Belongs to the short-chain dehydrogenases/reductases (SDR) family.</text>
</comment>
<evidence type="ECO:0000256" key="1">
    <source>
        <dbReference type="ARBA" id="ARBA00006484"/>
    </source>
</evidence>
<reference evidence="4" key="1">
    <citation type="journal article" date="2023" name="Genome Biol. Evol.">
        <title>Long-read-based Genome Assembly of Drosophila gunungcola Reveals Fewer Chemosensory Genes in Flower-breeding Species.</title>
        <authorList>
            <person name="Negi A."/>
            <person name="Liao B.Y."/>
            <person name="Yeh S.D."/>
        </authorList>
    </citation>
    <scope>NUCLEOTIDE SEQUENCE</scope>
    <source>
        <strain evidence="4">Sukarami</strain>
    </source>
</reference>
<dbReference type="FunFam" id="3.40.50.720:FF:000047">
    <property type="entry name" value="NADP-dependent L-serine/L-allo-threonine dehydrogenase"/>
    <property type="match status" value="1"/>
</dbReference>
<dbReference type="PRINTS" id="PR00080">
    <property type="entry name" value="SDRFAMILY"/>
</dbReference>
<evidence type="ECO:0000256" key="3">
    <source>
        <dbReference type="RuleBase" id="RU000363"/>
    </source>
</evidence>
<dbReference type="PANTHER" id="PTHR43115">
    <property type="entry name" value="DEHYDROGENASE/REDUCTASE SDR FAMILY MEMBER 11"/>
    <property type="match status" value="1"/>
</dbReference>